<dbReference type="KEGG" id="hyh:D3Y59_08700"/>
<reference evidence="2 3" key="1">
    <citation type="submission" date="2018-09" db="EMBL/GenBank/DDBJ databases">
        <title>Hymenobacter medium sp. nov., isolated from R2A medium.</title>
        <authorList>
            <person name="Yingchao G."/>
        </authorList>
    </citation>
    <scope>NUCLEOTIDE SEQUENCE [LARGE SCALE GENOMIC DNA]</scope>
    <source>
        <strain evidence="3">sh-6</strain>
    </source>
</reference>
<evidence type="ECO:0000259" key="1">
    <source>
        <dbReference type="Pfam" id="PF08242"/>
    </source>
</evidence>
<dbReference type="OrthoDB" id="9782767at2"/>
<evidence type="ECO:0000313" key="2">
    <source>
        <dbReference type="EMBL" id="AYA37125.1"/>
    </source>
</evidence>
<gene>
    <name evidence="2" type="ORF">D3Y59_08700</name>
</gene>
<organism evidence="2 3">
    <name type="scientific">Hymenobacter oligotrophus</name>
    <dbReference type="NCBI Taxonomy" id="2319843"/>
    <lineage>
        <taxon>Bacteria</taxon>
        <taxon>Pseudomonadati</taxon>
        <taxon>Bacteroidota</taxon>
        <taxon>Cytophagia</taxon>
        <taxon>Cytophagales</taxon>
        <taxon>Hymenobacteraceae</taxon>
        <taxon>Hymenobacter</taxon>
    </lineage>
</organism>
<feature type="domain" description="Methyltransferase type 12" evidence="1">
    <location>
        <begin position="64"/>
        <end position="148"/>
    </location>
</feature>
<dbReference type="Pfam" id="PF08242">
    <property type="entry name" value="Methyltransf_12"/>
    <property type="match status" value="1"/>
</dbReference>
<dbReference type="GO" id="GO:0008168">
    <property type="term" value="F:methyltransferase activity"/>
    <property type="evidence" value="ECO:0007669"/>
    <property type="project" value="UniProtKB-KW"/>
</dbReference>
<evidence type="ECO:0000313" key="3">
    <source>
        <dbReference type="Proteomes" id="UP000262802"/>
    </source>
</evidence>
<dbReference type="GO" id="GO:0032259">
    <property type="term" value="P:methylation"/>
    <property type="evidence" value="ECO:0007669"/>
    <property type="project" value="UniProtKB-KW"/>
</dbReference>
<dbReference type="Proteomes" id="UP000262802">
    <property type="component" value="Chromosome"/>
</dbReference>
<accession>A0A3B7QZT3</accession>
<keyword evidence="2" id="KW-0808">Transferase</keyword>
<sequence>MTPSTSVNTQHHIIVAHCESYLTAHGDNHKGVGWPNYDDAQLRYQVMLDGLLAAVPAGQHVRLLDFGCGPAHFCEFLQQGQYASRIEYTGLDLSERYLALARQKFPATTFLQLDVLQESDALPTFDYIVLNGIFTQKCSNSFEEMWAYCQDMLRALWPKATRGVAFNVMTKQVDWERDDLFHVPMDLLATFLKKEITRNFVLRHDYGLYEYTTYLFREPNRW</sequence>
<dbReference type="SUPFAM" id="SSF53335">
    <property type="entry name" value="S-adenosyl-L-methionine-dependent methyltransferases"/>
    <property type="match status" value="1"/>
</dbReference>
<dbReference type="Gene3D" id="3.40.50.150">
    <property type="entry name" value="Vaccinia Virus protein VP39"/>
    <property type="match status" value="1"/>
</dbReference>
<dbReference type="AlphaFoldDB" id="A0A3B7QZT3"/>
<name>A0A3B7QZT3_9BACT</name>
<dbReference type="InterPro" id="IPR013217">
    <property type="entry name" value="Methyltransf_12"/>
</dbReference>
<proteinExistence type="predicted"/>
<keyword evidence="3" id="KW-1185">Reference proteome</keyword>
<dbReference type="EMBL" id="CP032317">
    <property type="protein sequence ID" value="AYA37125.1"/>
    <property type="molecule type" value="Genomic_DNA"/>
</dbReference>
<dbReference type="InterPro" id="IPR029063">
    <property type="entry name" value="SAM-dependent_MTases_sf"/>
</dbReference>
<dbReference type="CDD" id="cd02440">
    <property type="entry name" value="AdoMet_MTases"/>
    <property type="match status" value="1"/>
</dbReference>
<dbReference type="RefSeq" id="WP_119444701.1">
    <property type="nucleotide sequence ID" value="NZ_CP032317.1"/>
</dbReference>
<keyword evidence="2" id="KW-0489">Methyltransferase</keyword>
<protein>
    <submittedName>
        <fullName evidence="2">Class I SAM-dependent methyltransferase</fullName>
    </submittedName>
</protein>